<evidence type="ECO:0000256" key="2">
    <source>
        <dbReference type="ARBA" id="ARBA00023015"/>
    </source>
</evidence>
<proteinExistence type="inferred from homology"/>
<evidence type="ECO:0000256" key="1">
    <source>
        <dbReference type="ARBA" id="ARBA00009437"/>
    </source>
</evidence>
<dbReference type="RefSeq" id="WP_318354706.1">
    <property type="nucleotide sequence ID" value="NZ_JAWQEV010000005.1"/>
</dbReference>
<evidence type="ECO:0000313" key="6">
    <source>
        <dbReference type="EMBL" id="MDW4574214.1"/>
    </source>
</evidence>
<dbReference type="InterPro" id="IPR036390">
    <property type="entry name" value="WH_DNA-bd_sf"/>
</dbReference>
<dbReference type="InterPro" id="IPR000847">
    <property type="entry name" value="LysR_HTH_N"/>
</dbReference>
<dbReference type="EMBL" id="JAWQEV010000005">
    <property type="protein sequence ID" value="MDW4574214.1"/>
    <property type="molecule type" value="Genomic_DNA"/>
</dbReference>
<comment type="caution">
    <text evidence="6">The sequence shown here is derived from an EMBL/GenBank/DDBJ whole genome shotgun (WGS) entry which is preliminary data.</text>
</comment>
<dbReference type="SUPFAM" id="SSF46785">
    <property type="entry name" value="Winged helix' DNA-binding domain"/>
    <property type="match status" value="1"/>
</dbReference>
<dbReference type="Proteomes" id="UP001283109">
    <property type="component" value="Unassembled WGS sequence"/>
</dbReference>
<evidence type="ECO:0000256" key="4">
    <source>
        <dbReference type="ARBA" id="ARBA00023163"/>
    </source>
</evidence>
<dbReference type="Pfam" id="PF03466">
    <property type="entry name" value="LysR_substrate"/>
    <property type="match status" value="1"/>
</dbReference>
<sequence length="299" mass="31646">MPDLDLLRTFVEVHRAGSISAAATRLGVSQPSVSERLARLEADLGAVLFVRSSRGAAPTPAGDALAARVTGPIAQLHDVWATPDPGPPQAVRIGGASDVIAARVVPALAPLTRQGLRLDFALGLADDLLTRLADGDLDVVVSSVRTPRRGIRYRGLVDEEFVLVGAPALARTIDRERAAEAPAAALQHLPLVAYDADLSIVRRYWRSQFGHRPANAVAMVVPDLRAVLAAVVAGVGVSALPRYLAEPAILSGAVEVLHRPDEAPINTLHLAIRAGEPVGPAPTRVIELLAERARDWDVF</sequence>
<dbReference type="InterPro" id="IPR036388">
    <property type="entry name" value="WH-like_DNA-bd_sf"/>
</dbReference>
<dbReference type="Gene3D" id="3.40.190.10">
    <property type="entry name" value="Periplasmic binding protein-like II"/>
    <property type="match status" value="2"/>
</dbReference>
<dbReference type="PROSITE" id="PS50931">
    <property type="entry name" value="HTH_LYSR"/>
    <property type="match status" value="1"/>
</dbReference>
<name>A0ABU4H6E8_9MICO</name>
<reference evidence="6 7" key="1">
    <citation type="submission" date="2023-11" db="EMBL/GenBank/DDBJ databases">
        <title>Draft genome sequence of Microbacterium arthrosphaerae JCM 30492.</title>
        <authorList>
            <person name="Zhang G."/>
            <person name="Ding Y."/>
        </authorList>
    </citation>
    <scope>NUCLEOTIDE SEQUENCE [LARGE SCALE GENOMIC DNA]</scope>
    <source>
        <strain evidence="6 7">JCM 30492</strain>
    </source>
</reference>
<keyword evidence="2" id="KW-0805">Transcription regulation</keyword>
<evidence type="ECO:0000256" key="3">
    <source>
        <dbReference type="ARBA" id="ARBA00023125"/>
    </source>
</evidence>
<keyword evidence="7" id="KW-1185">Reference proteome</keyword>
<keyword evidence="3" id="KW-0238">DNA-binding</keyword>
<dbReference type="InterPro" id="IPR005119">
    <property type="entry name" value="LysR_subst-bd"/>
</dbReference>
<organism evidence="6 7">
    <name type="scientific">Microbacterium arthrosphaerae</name>
    <dbReference type="NCBI Taxonomy" id="792652"/>
    <lineage>
        <taxon>Bacteria</taxon>
        <taxon>Bacillati</taxon>
        <taxon>Actinomycetota</taxon>
        <taxon>Actinomycetes</taxon>
        <taxon>Micrococcales</taxon>
        <taxon>Microbacteriaceae</taxon>
        <taxon>Microbacterium</taxon>
    </lineage>
</organism>
<dbReference type="Pfam" id="PF00126">
    <property type="entry name" value="HTH_1"/>
    <property type="match status" value="1"/>
</dbReference>
<dbReference type="Gene3D" id="1.10.10.10">
    <property type="entry name" value="Winged helix-like DNA-binding domain superfamily/Winged helix DNA-binding domain"/>
    <property type="match status" value="1"/>
</dbReference>
<feature type="domain" description="HTH lysR-type" evidence="5">
    <location>
        <begin position="2"/>
        <end position="59"/>
    </location>
</feature>
<dbReference type="PANTHER" id="PTHR30126:SF39">
    <property type="entry name" value="HTH-TYPE TRANSCRIPTIONAL REGULATOR CYSL"/>
    <property type="match status" value="1"/>
</dbReference>
<evidence type="ECO:0000313" key="7">
    <source>
        <dbReference type="Proteomes" id="UP001283109"/>
    </source>
</evidence>
<accession>A0ABU4H6E8</accession>
<dbReference type="PRINTS" id="PR00039">
    <property type="entry name" value="HTHLYSR"/>
</dbReference>
<evidence type="ECO:0000259" key="5">
    <source>
        <dbReference type="PROSITE" id="PS50931"/>
    </source>
</evidence>
<gene>
    <name evidence="6" type="ORF">R8Z58_15645</name>
</gene>
<comment type="similarity">
    <text evidence="1">Belongs to the LysR transcriptional regulatory family.</text>
</comment>
<dbReference type="SUPFAM" id="SSF53850">
    <property type="entry name" value="Periplasmic binding protein-like II"/>
    <property type="match status" value="1"/>
</dbReference>
<protein>
    <submittedName>
        <fullName evidence="6">LysR family transcriptional regulator</fullName>
    </submittedName>
</protein>
<keyword evidence="4" id="KW-0804">Transcription</keyword>
<dbReference type="PANTHER" id="PTHR30126">
    <property type="entry name" value="HTH-TYPE TRANSCRIPTIONAL REGULATOR"/>
    <property type="match status" value="1"/>
</dbReference>